<evidence type="ECO:0000313" key="4">
    <source>
        <dbReference type="Proteomes" id="UP000515307"/>
    </source>
</evidence>
<accession>A0A7G7BQ20</accession>
<evidence type="ECO:0000313" key="3">
    <source>
        <dbReference type="EMBL" id="QNE77435.1"/>
    </source>
</evidence>
<gene>
    <name evidence="3" type="ORF">F0344_25105</name>
</gene>
<evidence type="ECO:0000256" key="1">
    <source>
        <dbReference type="SAM" id="MobiDB-lite"/>
    </source>
</evidence>
<organism evidence="3 4">
    <name type="scientific">Streptomyces finlayi</name>
    <dbReference type="NCBI Taxonomy" id="67296"/>
    <lineage>
        <taxon>Bacteria</taxon>
        <taxon>Bacillati</taxon>
        <taxon>Actinomycetota</taxon>
        <taxon>Actinomycetes</taxon>
        <taxon>Kitasatosporales</taxon>
        <taxon>Streptomycetaceae</taxon>
        <taxon>Streptomyces</taxon>
    </lineage>
</organism>
<keyword evidence="2" id="KW-0812">Transmembrane</keyword>
<dbReference type="KEGG" id="sfiy:F0344_25105"/>
<keyword evidence="2" id="KW-1133">Transmembrane helix</keyword>
<feature type="region of interest" description="Disordered" evidence="1">
    <location>
        <begin position="157"/>
        <end position="196"/>
    </location>
</feature>
<protein>
    <submittedName>
        <fullName evidence="3">Uncharacterized protein</fullName>
    </submittedName>
</protein>
<dbReference type="EMBL" id="CP045702">
    <property type="protein sequence ID" value="QNE77435.1"/>
    <property type="molecule type" value="Genomic_DNA"/>
</dbReference>
<dbReference type="Proteomes" id="UP000515307">
    <property type="component" value="Chromosome"/>
</dbReference>
<reference evidence="4" key="1">
    <citation type="submission" date="2019-10" db="EMBL/GenBank/DDBJ databases">
        <title>Antimicrobial potential of Antarctic Bacteria.</title>
        <authorList>
            <person name="Benaud N."/>
            <person name="Edwards R.J."/>
            <person name="Ferrari B.C."/>
        </authorList>
    </citation>
    <scope>NUCLEOTIDE SEQUENCE [LARGE SCALE GENOMIC DNA]</scope>
    <source>
        <strain evidence="4">NBSH44</strain>
    </source>
</reference>
<feature type="transmembrane region" description="Helical" evidence="2">
    <location>
        <begin position="131"/>
        <end position="152"/>
    </location>
</feature>
<dbReference type="RefSeq" id="WP_185300910.1">
    <property type="nucleotide sequence ID" value="NZ_CP045702.1"/>
</dbReference>
<dbReference type="AlphaFoldDB" id="A0A7G7BQ20"/>
<feature type="region of interest" description="Disordered" evidence="1">
    <location>
        <begin position="59"/>
        <end position="112"/>
    </location>
</feature>
<feature type="region of interest" description="Disordered" evidence="1">
    <location>
        <begin position="1"/>
        <end position="27"/>
    </location>
</feature>
<keyword evidence="4" id="KW-1185">Reference proteome</keyword>
<proteinExistence type="predicted"/>
<feature type="compositionally biased region" description="Polar residues" evidence="1">
    <location>
        <begin position="157"/>
        <end position="168"/>
    </location>
</feature>
<sequence>MPDDVGGRPFQDGWEPDDDRGGADEDFASVVFDEDFVRAAAVHEPTAVERLVLAAQARAEAEAARARSGGGPLDDDLYDEDHGQDGAYGRRRPYGTSADPDGDEDDYSGPYGPHGGALRPYRGSARWHRPVAWLLALVMGVGMVALAFSAVYRGASGNRQDQIPQPVTSGVDKPGTDRSAPAGHTRPTVSAVPRTP</sequence>
<evidence type="ECO:0000256" key="2">
    <source>
        <dbReference type="SAM" id="Phobius"/>
    </source>
</evidence>
<keyword evidence="2" id="KW-0472">Membrane</keyword>
<name>A0A7G7BQ20_9ACTN</name>